<dbReference type="SUPFAM" id="SSF109910">
    <property type="entry name" value="YgfY-like"/>
    <property type="match status" value="1"/>
</dbReference>
<dbReference type="GO" id="GO:0005737">
    <property type="term" value="C:cytoplasm"/>
    <property type="evidence" value="ECO:0007669"/>
    <property type="project" value="UniProtKB-SubCell"/>
</dbReference>
<dbReference type="OrthoDB" id="9180899at2"/>
<keyword evidence="5" id="KW-0143">Chaperone</keyword>
<protein>
    <recommendedName>
        <fullName evidence="3">FAD assembly factor SdhE</fullName>
    </recommendedName>
</protein>
<evidence type="ECO:0000256" key="2">
    <source>
        <dbReference type="ARBA" id="ARBA00008571"/>
    </source>
</evidence>
<evidence type="ECO:0000256" key="4">
    <source>
        <dbReference type="ARBA" id="ARBA00022490"/>
    </source>
</evidence>
<dbReference type="GO" id="GO:0034552">
    <property type="term" value="P:respiratory chain complex II assembly"/>
    <property type="evidence" value="ECO:0007669"/>
    <property type="project" value="UniProtKB-ARBA"/>
</dbReference>
<reference evidence="6 7" key="1">
    <citation type="submission" date="2019-02" db="EMBL/GenBank/DDBJ databases">
        <authorList>
            <person name="Manzano-Marin A."/>
            <person name="Manzano-Marin A."/>
        </authorList>
    </citation>
    <scope>NUCLEOTIDE SEQUENCE [LARGE SCALE GENOMIC DNA]</scope>
    <source>
        <strain evidence="6 7">ErCipiceae</strain>
    </source>
</reference>
<dbReference type="AlphaFoldDB" id="A0A803FTZ9"/>
<organism evidence="6 7">
    <name type="scientific">Candidatus Erwinia haradaeae</name>
    <dbReference type="NCBI Taxonomy" id="1922217"/>
    <lineage>
        <taxon>Bacteria</taxon>
        <taxon>Pseudomonadati</taxon>
        <taxon>Pseudomonadota</taxon>
        <taxon>Gammaproteobacteria</taxon>
        <taxon>Enterobacterales</taxon>
        <taxon>Erwiniaceae</taxon>
        <taxon>Erwinia</taxon>
    </lineage>
</organism>
<dbReference type="GO" id="GO:0006105">
    <property type="term" value="P:succinate metabolic process"/>
    <property type="evidence" value="ECO:0007669"/>
    <property type="project" value="TreeGrafter"/>
</dbReference>
<dbReference type="EMBL" id="LR217737">
    <property type="protein sequence ID" value="VFP88381.1"/>
    <property type="molecule type" value="Genomic_DNA"/>
</dbReference>
<dbReference type="RefSeq" id="WP_157991089.1">
    <property type="nucleotide sequence ID" value="NZ_LR217737.1"/>
</dbReference>
<dbReference type="FunFam" id="1.10.150.250:FF:000001">
    <property type="entry name" value="FAD assembly factor SdhE"/>
    <property type="match status" value="1"/>
</dbReference>
<dbReference type="Pfam" id="PF03937">
    <property type="entry name" value="Sdh5"/>
    <property type="match status" value="1"/>
</dbReference>
<dbReference type="InterPro" id="IPR005631">
    <property type="entry name" value="SDH"/>
</dbReference>
<dbReference type="NCBIfam" id="NF008130">
    <property type="entry name" value="PRK10878.1"/>
    <property type="match status" value="1"/>
</dbReference>
<sequence length="88" mass="10584">MDVNNKSRIYWSCHRGMRELDLLIIPFFHYEFDSLSKLDQQIFIRLLQSDDPDLLNWLVNNGVPEDIDLKRIVSIIQERHKERDAIMI</sequence>
<dbReference type="Proteomes" id="UP000294289">
    <property type="component" value="Chromosome"/>
</dbReference>
<accession>A0A803FTZ9</accession>
<dbReference type="PANTHER" id="PTHR39585:SF1">
    <property type="entry name" value="FAD ASSEMBLY FACTOR SDHE"/>
    <property type="match status" value="1"/>
</dbReference>
<evidence type="ECO:0000256" key="5">
    <source>
        <dbReference type="ARBA" id="ARBA00023186"/>
    </source>
</evidence>
<gene>
    <name evidence="6" type="primary">sdhE</name>
    <name evidence="6" type="ORF">ERCIPICE3303_446</name>
</gene>
<proteinExistence type="inferred from homology"/>
<comment type="subcellular location">
    <subcellularLocation>
        <location evidence="1">Cytoplasm</location>
    </subcellularLocation>
</comment>
<dbReference type="InterPro" id="IPR036714">
    <property type="entry name" value="SDH_sf"/>
</dbReference>
<evidence type="ECO:0000313" key="7">
    <source>
        <dbReference type="Proteomes" id="UP000294289"/>
    </source>
</evidence>
<keyword evidence="4" id="KW-0963">Cytoplasm</keyword>
<dbReference type="InterPro" id="IPR050531">
    <property type="entry name" value="SdhE_FAD_assembly_factor"/>
</dbReference>
<dbReference type="Gene3D" id="1.10.150.250">
    <property type="entry name" value="Flavinator of succinate dehydrogenase"/>
    <property type="match status" value="1"/>
</dbReference>
<evidence type="ECO:0000256" key="3">
    <source>
        <dbReference type="ARBA" id="ARBA00019418"/>
    </source>
</evidence>
<comment type="similarity">
    <text evidence="2">Belongs to the SdhE FAD assembly factor family.</text>
</comment>
<evidence type="ECO:0000313" key="6">
    <source>
        <dbReference type="EMBL" id="VFP88381.1"/>
    </source>
</evidence>
<name>A0A803FTZ9_9GAMM</name>
<dbReference type="PANTHER" id="PTHR39585">
    <property type="entry name" value="FAD ASSEMBLY FACTOR SDHE"/>
    <property type="match status" value="1"/>
</dbReference>
<evidence type="ECO:0000256" key="1">
    <source>
        <dbReference type="ARBA" id="ARBA00004496"/>
    </source>
</evidence>